<dbReference type="GO" id="GO:0012505">
    <property type="term" value="C:endomembrane system"/>
    <property type="evidence" value="ECO:0007669"/>
    <property type="project" value="UniProtKB-SubCell"/>
</dbReference>
<evidence type="ECO:0000256" key="2">
    <source>
        <dbReference type="ARBA" id="ARBA00022679"/>
    </source>
</evidence>
<dbReference type="CAZy" id="GT1">
    <property type="family name" value="Glycosyltransferase Family 1"/>
</dbReference>
<dbReference type="PANTHER" id="PTHR48050:SF27">
    <property type="entry name" value="GLUCOSYLTRANSFERASE, PUTATIVE (AFU_ORTHOLOGUE AFUA_7G04880)-RELATED"/>
    <property type="match status" value="1"/>
</dbReference>
<feature type="compositionally biased region" description="Polar residues" evidence="4">
    <location>
        <begin position="607"/>
        <end position="634"/>
    </location>
</feature>
<sequence>MISLHQTFLFLHNGFQTSPAVEHGTRYSCLAIPSLQSTNKIDDGRIDVDLDSPAARTALKFIPRLGEDDIISPPPTYSRPVECDIKLNIVIHVVGSRGDVQPFIALGNELQNHGHRVRLATHDVFDSFVRKSGLEFYPIGGDPAELMAFMVKNPGLIPNMKSLKAGEISRKRVMVREMLEGCWKSCIEDDPRTGAPFVADAIIANPPSFAHVHCAQALGVPLHLMFTMPWSSTSEYPHPLANLKYSGNNASFANAVSYGVVEWMTWQGLGDVINDWRETIDLERVPLTEGPSLVQTLKVPFTYCWSPALVPKPKDWPSYIDVCGFFFRELPIYTPSSELDAFLRDGPPPVYIGFGSIVIDDPPRLTSILEEAVRAVGVRAIISRGWSKLGGSSSKDILYIGDCPHEWLFQNVSAVVHHGGAGTTACSLRFGKPTAIVPFFGDQPFWGKMIAASGAGPEPIPQKSLTAENLAEAIQYCLTPQAKEAAKDISNKMQYEAGVKAAVESFHRNLPLDRMRCQVIPDQPASWIYKKSAKPVFLSKLAAQILLDHLRIESKNLQSHEIRPIIITNRRYDPITSTTSATIGYGTDMLRATSDMFLKPYQELKSRSNTTTPAATNTEDPLSKVDSQTTTASGKNKVDWDATGAAIGAGAAGFGKFMKHVYKGVIVDIPLAATEGLRAVPRLYGEEVEDYAVRDWKSGAIAGGKNFTQGMREGFTDIFTQTHKGAKEEGAVGMAKGFLKGTLSIGTKVPSGRLVLSFLKKLADPWIAALGLVAYPAHGITKSLHTVIRSKTRKQIVQARLREGQYIARKVAKPGIDHALVMQTFDALKNADTS</sequence>
<dbReference type="Gene3D" id="3.40.50.2000">
    <property type="entry name" value="Glycogen Phosphorylase B"/>
    <property type="match status" value="2"/>
</dbReference>
<dbReference type="CDD" id="cd03784">
    <property type="entry name" value="GT1_Gtf-like"/>
    <property type="match status" value="1"/>
</dbReference>
<protein>
    <submittedName>
        <fullName evidence="7">UDP-glucose,sterol transferase</fullName>
    </submittedName>
</protein>
<dbReference type="PANTHER" id="PTHR48050">
    <property type="entry name" value="STEROL 3-BETA-GLUCOSYLTRANSFERASE"/>
    <property type="match status" value="1"/>
</dbReference>
<dbReference type="AlphaFoldDB" id="Q877B7"/>
<organism evidence="7">
    <name type="scientific">Aspergillus oryzae</name>
    <name type="common">Yellow koji mold</name>
    <dbReference type="NCBI Taxonomy" id="5062"/>
    <lineage>
        <taxon>Eukaryota</taxon>
        <taxon>Fungi</taxon>
        <taxon>Dikarya</taxon>
        <taxon>Ascomycota</taxon>
        <taxon>Pezizomycotina</taxon>
        <taxon>Eurotiomycetes</taxon>
        <taxon>Eurotiomycetidae</taxon>
        <taxon>Eurotiales</taxon>
        <taxon>Aspergillaceae</taxon>
        <taxon>Aspergillus</taxon>
        <taxon>Aspergillus subgen. Circumdati</taxon>
    </lineage>
</organism>
<dbReference type="GO" id="GO:0016906">
    <property type="term" value="F:sterol 3-beta-glucosyltransferase activity"/>
    <property type="evidence" value="ECO:0007669"/>
    <property type="project" value="UniProtKB-ARBA"/>
</dbReference>
<keyword evidence="2 7" id="KW-0808">Transferase</keyword>
<proteinExistence type="predicted"/>
<feature type="domain" description="Glycosyltransferase family 28 N-terminal" evidence="5">
    <location>
        <begin position="89"/>
        <end position="236"/>
    </location>
</feature>
<dbReference type="VEuPathDB" id="FungiDB:AO090005000475"/>
<dbReference type="FunFam" id="3.40.50.2000:FF:000009">
    <property type="entry name" value="Sterol 3-beta-glucosyltransferase UGT80A2"/>
    <property type="match status" value="1"/>
</dbReference>
<evidence type="ECO:0000256" key="3">
    <source>
        <dbReference type="ARBA" id="ARBA00023098"/>
    </source>
</evidence>
<accession>Q877B7</accession>
<dbReference type="EMBL" id="AB078723">
    <property type="protein sequence ID" value="BAC56174.1"/>
    <property type="molecule type" value="Genomic_DNA"/>
</dbReference>
<dbReference type="FunFam" id="3.40.50.2000:FF:000100">
    <property type="entry name" value="Glycosyltransferase family 1 protein"/>
    <property type="match status" value="1"/>
</dbReference>
<dbReference type="InterPro" id="IPR002213">
    <property type="entry name" value="UDP_glucos_trans"/>
</dbReference>
<evidence type="ECO:0000259" key="6">
    <source>
        <dbReference type="Pfam" id="PF06722"/>
    </source>
</evidence>
<reference evidence="7" key="1">
    <citation type="submission" date="2002-01" db="EMBL/GenBank/DDBJ databases">
        <title>UDP-glucose, sterol transferase-encoding gene of Aspergillus oryzae.</title>
        <authorList>
            <person name="Ishida H."/>
            <person name="Hata Y."/>
            <person name="Kawato A."/>
            <person name="Suginami K."/>
            <person name="Abe Y."/>
        </authorList>
    </citation>
    <scope>NUCLEOTIDE SEQUENCE</scope>
</reference>
<dbReference type="GO" id="GO:0005975">
    <property type="term" value="P:carbohydrate metabolic process"/>
    <property type="evidence" value="ECO:0007669"/>
    <property type="project" value="InterPro"/>
</dbReference>
<name>Q877B7_ASPOZ</name>
<dbReference type="SUPFAM" id="SSF53756">
    <property type="entry name" value="UDP-Glycosyltransferase/glycogen phosphorylase"/>
    <property type="match status" value="1"/>
</dbReference>
<comment type="subcellular location">
    <subcellularLocation>
        <location evidence="1">Endomembrane system</location>
        <topology evidence="1">Peripheral membrane protein</topology>
    </subcellularLocation>
</comment>
<dbReference type="InterPro" id="IPR010610">
    <property type="entry name" value="EryCIII-like_C"/>
</dbReference>
<evidence type="ECO:0000256" key="1">
    <source>
        <dbReference type="ARBA" id="ARBA00004184"/>
    </source>
</evidence>
<evidence type="ECO:0000313" key="7">
    <source>
        <dbReference type="EMBL" id="BAC56174.1"/>
    </source>
</evidence>
<dbReference type="InterPro" id="IPR004276">
    <property type="entry name" value="GlycoTrans_28_N"/>
</dbReference>
<evidence type="ECO:0000259" key="5">
    <source>
        <dbReference type="Pfam" id="PF03033"/>
    </source>
</evidence>
<evidence type="ECO:0000256" key="4">
    <source>
        <dbReference type="SAM" id="MobiDB-lite"/>
    </source>
</evidence>
<feature type="region of interest" description="Disordered" evidence="4">
    <location>
        <begin position="605"/>
        <end position="635"/>
    </location>
</feature>
<gene>
    <name evidence="7" type="primary">gstA</name>
</gene>
<feature type="domain" description="Erythromycin biosynthesis protein CIII-like C-terminal" evidence="6">
    <location>
        <begin position="402"/>
        <end position="493"/>
    </location>
</feature>
<dbReference type="Pfam" id="PF06722">
    <property type="entry name" value="EryCIII-like_C"/>
    <property type="match status" value="1"/>
</dbReference>
<keyword evidence="3" id="KW-0443">Lipid metabolism</keyword>
<dbReference type="Pfam" id="PF03033">
    <property type="entry name" value="Glyco_transf_28"/>
    <property type="match status" value="1"/>
</dbReference>
<dbReference type="InterPro" id="IPR050426">
    <property type="entry name" value="Glycosyltransferase_28"/>
</dbReference>
<dbReference type="GO" id="GO:0006629">
    <property type="term" value="P:lipid metabolic process"/>
    <property type="evidence" value="ECO:0007669"/>
    <property type="project" value="UniProtKB-KW"/>
</dbReference>